<evidence type="ECO:0000313" key="3">
    <source>
        <dbReference type="EMBL" id="ANE51805.1"/>
    </source>
</evidence>
<dbReference type="PANTHER" id="PTHR43179:SF7">
    <property type="entry name" value="RHAMNOSYLTRANSFERASE WBBL"/>
    <property type="match status" value="1"/>
</dbReference>
<feature type="domain" description="Glycosyltransferase 2-like" evidence="2">
    <location>
        <begin position="4"/>
        <end position="148"/>
    </location>
</feature>
<evidence type="ECO:0000256" key="1">
    <source>
        <dbReference type="SAM" id="Phobius"/>
    </source>
</evidence>
<dbReference type="STRING" id="1492898.SY85_16220"/>
<gene>
    <name evidence="3" type="ORF">SY85_16220</name>
</gene>
<dbReference type="PANTHER" id="PTHR43179">
    <property type="entry name" value="RHAMNOSYLTRANSFERASE WBBL"/>
    <property type="match status" value="1"/>
</dbReference>
<feature type="transmembrane region" description="Helical" evidence="1">
    <location>
        <begin position="291"/>
        <end position="312"/>
    </location>
</feature>
<dbReference type="EMBL" id="CP011390">
    <property type="protein sequence ID" value="ANE51805.1"/>
    <property type="molecule type" value="Genomic_DNA"/>
</dbReference>
<keyword evidence="1" id="KW-0812">Transmembrane</keyword>
<keyword evidence="4" id="KW-1185">Reference proteome</keyword>
<dbReference type="RefSeq" id="WP_066405937.1">
    <property type="nucleotide sequence ID" value="NZ_CP011390.1"/>
</dbReference>
<feature type="transmembrane region" description="Helical" evidence="1">
    <location>
        <begin position="542"/>
        <end position="562"/>
    </location>
</feature>
<sequence>MTVSIIIVSYNVKYFLEQCLCSVEKAIKGLDAEVIVVDNASVDGSVAYLQESFPTVRYIASQQNLGFAKACNLGLSQAQGSYILFLNPDTLLAEDTLAICLDFFNTHPQAGAIGVRMIDGSGQFLRESKRSFPAPVTSFYKLTGLARIFPHSRRFGKYHLGYLPQHTNHEVDVLAGAYMLVSKAVLDEVGSFDETFFMYGEDVDLSYRIQKAGYKNYYVADTTIVHFKGESTKRGSLNYVKLFYQAMSLFVRKHYGGTKADIFTFSIQLAIGVRAMLTAVAKLIRKIGLPAIDAILILVCFWLVKSIWANYVRPEVPYSAKLVGVSFLVFTLIYLTVSYYAGLYNRYYRKAVLVRSTFLATLVILAAYALLPEHLRFSRGILAFGALLAFGVLSLWRWMLIKAGLLQQQIEDRDKPYLLVAGTPGEYERIQQFLNAHKLGDKLIGRVAVNGEDPTALTTIDRVSTVTLPLHATELLFCAGTYSYKDILMQLPKIKTNLRFRFHAVGSSSIVGSDSSSNSGEVLATGSHFKLDRPAERRIKRLVDVMTSVLFLFTTPLHFLFVEKPGTFLYYCLLVLFGRRTWVGYGTCAMGLPPLRKNILLPNGWPKNKANAMREESMALIDHYYASDYDAMQDLALIMKNYQHLGN</sequence>
<dbReference type="OrthoDB" id="9771846at2"/>
<dbReference type="SUPFAM" id="SSF53448">
    <property type="entry name" value="Nucleotide-diphospho-sugar transferases"/>
    <property type="match status" value="1"/>
</dbReference>
<reference evidence="3 4" key="2">
    <citation type="journal article" date="2016" name="Int. J. Syst. Evol. Microbiol.">
        <title>Flavisolibacter tropicus sp. nov., isolated from tropical soil.</title>
        <authorList>
            <person name="Lee J.J."/>
            <person name="Kang M.S."/>
            <person name="Kim G.S."/>
            <person name="Lee C.S."/>
            <person name="Lim S."/>
            <person name="Lee J."/>
            <person name="Roh S.H."/>
            <person name="Kang H."/>
            <person name="Ha J.M."/>
            <person name="Bae S."/>
            <person name="Jung H.Y."/>
            <person name="Kim M.K."/>
        </authorList>
    </citation>
    <scope>NUCLEOTIDE SEQUENCE [LARGE SCALE GENOMIC DNA]</scope>
    <source>
        <strain evidence="3 4">LCS9</strain>
    </source>
</reference>
<organism evidence="3 4">
    <name type="scientific">Flavisolibacter tropicus</name>
    <dbReference type="NCBI Taxonomy" id="1492898"/>
    <lineage>
        <taxon>Bacteria</taxon>
        <taxon>Pseudomonadati</taxon>
        <taxon>Bacteroidota</taxon>
        <taxon>Chitinophagia</taxon>
        <taxon>Chitinophagales</taxon>
        <taxon>Chitinophagaceae</taxon>
        <taxon>Flavisolibacter</taxon>
    </lineage>
</organism>
<dbReference type="AlphaFoldDB" id="A0A172TXI1"/>
<dbReference type="Gene3D" id="3.90.550.10">
    <property type="entry name" value="Spore Coat Polysaccharide Biosynthesis Protein SpsA, Chain A"/>
    <property type="match status" value="1"/>
</dbReference>
<keyword evidence="1" id="KW-0472">Membrane</keyword>
<dbReference type="Proteomes" id="UP000077177">
    <property type="component" value="Chromosome"/>
</dbReference>
<dbReference type="InterPro" id="IPR001173">
    <property type="entry name" value="Glyco_trans_2-like"/>
</dbReference>
<dbReference type="InterPro" id="IPR029044">
    <property type="entry name" value="Nucleotide-diphossugar_trans"/>
</dbReference>
<feature type="transmembrane region" description="Helical" evidence="1">
    <location>
        <begin position="318"/>
        <end position="340"/>
    </location>
</feature>
<name>A0A172TXI1_9BACT</name>
<dbReference type="Pfam" id="PF00535">
    <property type="entry name" value="Glycos_transf_2"/>
    <property type="match status" value="1"/>
</dbReference>
<proteinExistence type="predicted"/>
<evidence type="ECO:0000259" key="2">
    <source>
        <dbReference type="Pfam" id="PF00535"/>
    </source>
</evidence>
<reference evidence="4" key="1">
    <citation type="submission" date="2015-01" db="EMBL/GenBank/DDBJ databases">
        <title>Flavisolibacter sp./LCS9/ whole genome sequencing.</title>
        <authorList>
            <person name="Kim M.K."/>
            <person name="Srinivasan S."/>
            <person name="Lee J.-J."/>
        </authorList>
    </citation>
    <scope>NUCLEOTIDE SEQUENCE [LARGE SCALE GENOMIC DNA]</scope>
    <source>
        <strain evidence="4">LCS9</strain>
    </source>
</reference>
<dbReference type="PATRIC" id="fig|1492898.3.peg.3526"/>
<dbReference type="KEGG" id="fla:SY85_16220"/>
<protein>
    <recommendedName>
        <fullName evidence="2">Glycosyltransferase 2-like domain-containing protein</fullName>
    </recommendedName>
</protein>
<dbReference type="CDD" id="cd04186">
    <property type="entry name" value="GT_2_like_c"/>
    <property type="match status" value="1"/>
</dbReference>
<evidence type="ECO:0000313" key="4">
    <source>
        <dbReference type="Proteomes" id="UP000077177"/>
    </source>
</evidence>
<feature type="transmembrane region" description="Helical" evidence="1">
    <location>
        <begin position="377"/>
        <end position="396"/>
    </location>
</feature>
<feature type="transmembrane region" description="Helical" evidence="1">
    <location>
        <begin position="352"/>
        <end position="371"/>
    </location>
</feature>
<accession>A0A172TXI1</accession>
<keyword evidence="1" id="KW-1133">Transmembrane helix</keyword>